<reference evidence="1 2" key="1">
    <citation type="submission" date="2016-05" db="EMBL/GenBank/DDBJ databases">
        <title>Single-cell genome of chain-forming Candidatus Thiomargarita nelsonii and comparison to other large sulfur-oxidizing bacteria.</title>
        <authorList>
            <person name="Winkel M."/>
            <person name="Salman V."/>
            <person name="Woyke T."/>
            <person name="Schulz-Vogt H."/>
            <person name="Richter M."/>
            <person name="Flood B."/>
            <person name="Bailey J."/>
            <person name="Amann R."/>
            <person name="Mussmann M."/>
        </authorList>
    </citation>
    <scope>NUCLEOTIDE SEQUENCE [LARGE SCALE GENOMIC DNA]</scope>
    <source>
        <strain evidence="1 2">THI036</strain>
    </source>
</reference>
<dbReference type="SUPFAM" id="SSF102400">
    <property type="entry name" value="DNA polymerase III chi subunit"/>
    <property type="match status" value="1"/>
</dbReference>
<dbReference type="GO" id="GO:0032298">
    <property type="term" value="P:positive regulation of DNA-templated DNA replication initiation"/>
    <property type="evidence" value="ECO:0007669"/>
    <property type="project" value="TreeGrafter"/>
</dbReference>
<dbReference type="Pfam" id="PF04364">
    <property type="entry name" value="DNA_pol3_chi"/>
    <property type="match status" value="1"/>
</dbReference>
<keyword evidence="2" id="KW-1185">Reference proteome</keyword>
<evidence type="ECO:0000313" key="2">
    <source>
        <dbReference type="Proteomes" id="UP000076962"/>
    </source>
</evidence>
<gene>
    <name evidence="1" type="ORF">THIOM_001289</name>
</gene>
<dbReference type="Gene3D" id="3.40.50.10110">
    <property type="entry name" value="DNA polymerase III subunit chi"/>
    <property type="match status" value="1"/>
</dbReference>
<keyword evidence="1" id="KW-0548">Nucleotidyltransferase</keyword>
<evidence type="ECO:0000313" key="1">
    <source>
        <dbReference type="EMBL" id="OAD22889.1"/>
    </source>
</evidence>
<organism evidence="1 2">
    <name type="scientific">Candidatus Thiomargarita nelsonii</name>
    <dbReference type="NCBI Taxonomy" id="1003181"/>
    <lineage>
        <taxon>Bacteria</taxon>
        <taxon>Pseudomonadati</taxon>
        <taxon>Pseudomonadota</taxon>
        <taxon>Gammaproteobacteria</taxon>
        <taxon>Thiotrichales</taxon>
        <taxon>Thiotrichaceae</taxon>
        <taxon>Thiomargarita</taxon>
    </lineage>
</organism>
<proteinExistence type="predicted"/>
<dbReference type="GO" id="GO:0003677">
    <property type="term" value="F:DNA binding"/>
    <property type="evidence" value="ECO:0007669"/>
    <property type="project" value="InterPro"/>
</dbReference>
<dbReference type="PANTHER" id="PTHR38767:SF1">
    <property type="entry name" value="DNA POLYMERASE III SUBUNIT CHI"/>
    <property type="match status" value="1"/>
</dbReference>
<dbReference type="InterPro" id="IPR036768">
    <property type="entry name" value="PolIII_chi_sf"/>
</dbReference>
<dbReference type="EMBL" id="LUTY01000682">
    <property type="protein sequence ID" value="OAD22889.1"/>
    <property type="molecule type" value="Genomic_DNA"/>
</dbReference>
<accession>A0A176S4T4</accession>
<dbReference type="AlphaFoldDB" id="A0A176S4T4"/>
<name>A0A176S4T4_9GAMM</name>
<dbReference type="PANTHER" id="PTHR38767">
    <property type="entry name" value="DNA POLYMERASE III SUBUNIT CHI"/>
    <property type="match status" value="1"/>
</dbReference>
<sequence length="141" mass="16761">MKPQVDFYILHTQSRQASARLSCQLVDKAWHQGYRIYIQTHSIAQAQRLDVMLWIFKEESFLPHDIYPDVLSPIQIGYTEQVYEGFDVLINLTEAVPPFFEQFKRIAEIVDDTPMAREAGRNRYRFYKKKGLMLKTHEIHR</sequence>
<keyword evidence="1" id="KW-0808">Transferase</keyword>
<dbReference type="GO" id="GO:0003887">
    <property type="term" value="F:DNA-directed DNA polymerase activity"/>
    <property type="evidence" value="ECO:0007669"/>
    <property type="project" value="UniProtKB-EC"/>
</dbReference>
<dbReference type="GO" id="GO:0006260">
    <property type="term" value="P:DNA replication"/>
    <property type="evidence" value="ECO:0007669"/>
    <property type="project" value="InterPro"/>
</dbReference>
<comment type="caution">
    <text evidence="1">The sequence shown here is derived from an EMBL/GenBank/DDBJ whole genome shotgun (WGS) entry which is preliminary data.</text>
</comment>
<dbReference type="InterPro" id="IPR007459">
    <property type="entry name" value="DNA_pol3_chi"/>
</dbReference>
<protein>
    <submittedName>
        <fullName evidence="1">DNA polymerase III chi subunit, HolC</fullName>
        <ecNumber evidence="1">2.7.7.7</ecNumber>
    </submittedName>
</protein>
<dbReference type="Proteomes" id="UP000076962">
    <property type="component" value="Unassembled WGS sequence"/>
</dbReference>
<dbReference type="EC" id="2.7.7.7" evidence="1"/>